<dbReference type="EMBL" id="UYJE01002107">
    <property type="protein sequence ID" value="VDI07787.1"/>
    <property type="molecule type" value="Genomic_DNA"/>
</dbReference>
<comment type="caution">
    <text evidence="1">The sequence shown here is derived from an EMBL/GenBank/DDBJ whole genome shotgun (WGS) entry which is preliminary data.</text>
</comment>
<dbReference type="AlphaFoldDB" id="A0A8B6CMT3"/>
<sequence>MTVHVFGNSPSPAVATFGLRRTAEISETEFGKDVKDYVVRNFYVDDGLNSLPNSSQAIDLMRRTQEALKTNGDLRLHKIASNDVTVMSAFSNDDLAKDLKDIKLEPENLPVQRSLGLCWNLASDTFTFDVSTDEKPYTRRGILSVVNSLFDPIGFLAPITVQGKMFLRKLISGTKDWDEPLPEEHRTEWETWRDSLKDLRCLQIPRTYATEGLSAAVKKELHIFCDASEQVIAAVAYLRTESSSAVTEVKFVIGKAKVSPIHSHTIPRLELCAAVLATELYAIIKNQLDTYIDKAVFYSDSKVVLGYIHNQSRRFFKYVSNRVERIRSVSAPDQWTYIRTDLNPADYATRPSHASQIKNSSWLIGPDFLTRKDLDKGTSSQHIIPDFPLENTDTDKEIRPLVTVSKTNVNDIAKLGSNRFERFSSWMALVRAIARLKHFLSTVFSGTFHGWHSCVDCKSVHNFEEAQKFIIRVVQREAYDSELSCLKENLCVSKTSSILTLNPVLDNDGLLRVGGRLSRADISSNEKNPIIIPGKHYLATLIVRYCHELVFHQGRHFTEGAVRSAGFWIVGGKRVISSVIFQCFKCRKLRARVQIQQMSDLPVDRLTRQLLRLRSLAWMYLALGV</sequence>
<organism evidence="1 2">
    <name type="scientific">Mytilus galloprovincialis</name>
    <name type="common">Mediterranean mussel</name>
    <dbReference type="NCBI Taxonomy" id="29158"/>
    <lineage>
        <taxon>Eukaryota</taxon>
        <taxon>Metazoa</taxon>
        <taxon>Spiralia</taxon>
        <taxon>Lophotrochozoa</taxon>
        <taxon>Mollusca</taxon>
        <taxon>Bivalvia</taxon>
        <taxon>Autobranchia</taxon>
        <taxon>Pteriomorphia</taxon>
        <taxon>Mytilida</taxon>
        <taxon>Mytiloidea</taxon>
        <taxon>Mytilidae</taxon>
        <taxon>Mytilinae</taxon>
        <taxon>Mytilus</taxon>
    </lineage>
</organism>
<dbReference type="OrthoDB" id="6138610at2759"/>
<gene>
    <name evidence="1" type="ORF">MGAL_10B035436</name>
</gene>
<dbReference type="PANTHER" id="PTHR47331:SF6">
    <property type="entry name" value="DOUBLECORTIN DOMAIN-CONTAINING PROTEIN"/>
    <property type="match status" value="1"/>
</dbReference>
<dbReference type="InterPro" id="IPR008042">
    <property type="entry name" value="Retrotrans_Pao"/>
</dbReference>
<dbReference type="Proteomes" id="UP000596742">
    <property type="component" value="Unassembled WGS sequence"/>
</dbReference>
<evidence type="ECO:0008006" key="3">
    <source>
        <dbReference type="Google" id="ProtNLM"/>
    </source>
</evidence>
<evidence type="ECO:0000313" key="1">
    <source>
        <dbReference type="EMBL" id="VDI07787.1"/>
    </source>
</evidence>
<name>A0A8B6CMT3_MYTGA</name>
<reference evidence="1" key="1">
    <citation type="submission" date="2018-11" db="EMBL/GenBank/DDBJ databases">
        <authorList>
            <person name="Alioto T."/>
            <person name="Alioto T."/>
        </authorList>
    </citation>
    <scope>NUCLEOTIDE SEQUENCE</scope>
</reference>
<dbReference type="SUPFAM" id="SSF56672">
    <property type="entry name" value="DNA/RNA polymerases"/>
    <property type="match status" value="1"/>
</dbReference>
<proteinExistence type="predicted"/>
<protein>
    <recommendedName>
        <fullName evidence="3">Integrase zinc-binding domain-containing protein</fullName>
    </recommendedName>
</protein>
<dbReference type="InterPro" id="IPR043502">
    <property type="entry name" value="DNA/RNA_pol_sf"/>
</dbReference>
<accession>A0A8B6CMT3</accession>
<keyword evidence="2" id="KW-1185">Reference proteome</keyword>
<dbReference type="PANTHER" id="PTHR47331">
    <property type="entry name" value="PHD-TYPE DOMAIN-CONTAINING PROTEIN"/>
    <property type="match status" value="1"/>
</dbReference>
<evidence type="ECO:0000313" key="2">
    <source>
        <dbReference type="Proteomes" id="UP000596742"/>
    </source>
</evidence>
<dbReference type="Pfam" id="PF05380">
    <property type="entry name" value="Peptidase_A17"/>
    <property type="match status" value="1"/>
</dbReference>